<name>A0A6J6DEL9_9ZZZZ</name>
<reference evidence="1" key="1">
    <citation type="submission" date="2020-05" db="EMBL/GenBank/DDBJ databases">
        <authorList>
            <person name="Chiriac C."/>
            <person name="Salcher M."/>
            <person name="Ghai R."/>
            <person name="Kavagutti S V."/>
        </authorList>
    </citation>
    <scope>NUCLEOTIDE SEQUENCE</scope>
</reference>
<dbReference type="EMBL" id="CAEZTP010000001">
    <property type="protein sequence ID" value="CAB4562457.1"/>
    <property type="molecule type" value="Genomic_DNA"/>
</dbReference>
<organism evidence="1">
    <name type="scientific">freshwater metagenome</name>
    <dbReference type="NCBI Taxonomy" id="449393"/>
    <lineage>
        <taxon>unclassified sequences</taxon>
        <taxon>metagenomes</taxon>
        <taxon>ecological metagenomes</taxon>
    </lineage>
</organism>
<dbReference type="AlphaFoldDB" id="A0A6J6DEL9"/>
<gene>
    <name evidence="1" type="ORF">UFOPK1698_00009</name>
</gene>
<proteinExistence type="predicted"/>
<accession>A0A6J6DEL9</accession>
<sequence length="99" mass="11365">MNEHGKSPDEFDDEELIRSEFDSIVSGLSLDESTPNTYLDDLENAERLEKFGGAGQNDEDGFSQPIPPRANLFEQFRLAKIAIKRWFNRPYREDDGVNL</sequence>
<evidence type="ECO:0000313" key="1">
    <source>
        <dbReference type="EMBL" id="CAB4562457.1"/>
    </source>
</evidence>
<protein>
    <submittedName>
        <fullName evidence="1">Unannotated protein</fullName>
    </submittedName>
</protein>